<evidence type="ECO:0000313" key="8">
    <source>
        <dbReference type="Proteomes" id="UP000243052"/>
    </source>
</evidence>
<dbReference type="InterPro" id="IPR007919">
    <property type="entry name" value="UPF0220"/>
</dbReference>
<protein>
    <submittedName>
        <fullName evidence="7">HBL293Wp</fullName>
    </submittedName>
</protein>
<reference evidence="7 8" key="1">
    <citation type="submission" date="2016-01" db="EMBL/GenBank/DDBJ databases">
        <title>Genome sequence of the yeast Holleya sinecauda.</title>
        <authorList>
            <person name="Dietrich F.S."/>
        </authorList>
    </citation>
    <scope>NUCLEOTIDE SEQUENCE [LARGE SCALE GENOMIC DNA]</scope>
    <source>
        <strain evidence="7 8">ATCC 58844</strain>
    </source>
</reference>
<organism evidence="7 8">
    <name type="scientific">Eremothecium sinecaudum</name>
    <dbReference type="NCBI Taxonomy" id="45286"/>
    <lineage>
        <taxon>Eukaryota</taxon>
        <taxon>Fungi</taxon>
        <taxon>Dikarya</taxon>
        <taxon>Ascomycota</taxon>
        <taxon>Saccharomycotina</taxon>
        <taxon>Saccharomycetes</taxon>
        <taxon>Saccharomycetales</taxon>
        <taxon>Saccharomycetaceae</taxon>
        <taxon>Eremothecium</taxon>
    </lineage>
</organism>
<keyword evidence="5 6" id="KW-0472">Membrane</keyword>
<feature type="transmembrane region" description="Helical" evidence="6">
    <location>
        <begin position="24"/>
        <end position="47"/>
    </location>
</feature>
<proteinExistence type="inferred from homology"/>
<dbReference type="Proteomes" id="UP000243052">
    <property type="component" value="Chromosome ii"/>
</dbReference>
<evidence type="ECO:0000256" key="6">
    <source>
        <dbReference type="SAM" id="Phobius"/>
    </source>
</evidence>
<keyword evidence="4 6" id="KW-1133">Transmembrane helix</keyword>
<dbReference type="EMBL" id="CP014242">
    <property type="protein sequence ID" value="AMD18609.1"/>
    <property type="molecule type" value="Genomic_DNA"/>
</dbReference>
<dbReference type="GeneID" id="28721628"/>
<feature type="transmembrane region" description="Helical" evidence="6">
    <location>
        <begin position="142"/>
        <end position="162"/>
    </location>
</feature>
<dbReference type="AlphaFoldDB" id="A0A109UW56"/>
<evidence type="ECO:0000256" key="2">
    <source>
        <dbReference type="ARBA" id="ARBA00005335"/>
    </source>
</evidence>
<feature type="transmembrane region" description="Helical" evidence="6">
    <location>
        <begin position="106"/>
        <end position="130"/>
    </location>
</feature>
<dbReference type="STRING" id="45286.A0A109UW56"/>
<dbReference type="PANTHER" id="PTHR13180">
    <property type="entry name" value="SMALL MEMBRANE PROTEIN-RELATED"/>
    <property type="match status" value="1"/>
</dbReference>
<accession>A0A109UW56</accession>
<comment type="subcellular location">
    <subcellularLocation>
        <location evidence="1">Membrane</location>
        <topology evidence="1">Multi-pass membrane protein</topology>
    </subcellularLocation>
</comment>
<comment type="similarity">
    <text evidence="2">Belongs to the UPF0220 family.</text>
</comment>
<evidence type="ECO:0000256" key="5">
    <source>
        <dbReference type="ARBA" id="ARBA00023136"/>
    </source>
</evidence>
<evidence type="ECO:0000256" key="1">
    <source>
        <dbReference type="ARBA" id="ARBA00004141"/>
    </source>
</evidence>
<dbReference type="RefSeq" id="XP_017985605.1">
    <property type="nucleotide sequence ID" value="XM_018130299.1"/>
</dbReference>
<keyword evidence="3 6" id="KW-0812">Transmembrane</keyword>
<sequence length="176" mass="19258">MDQERRNLLRFPFKLPNSVTARKFGVSFSGALFALGFWLFIDCVLYSKVANGSDISVTFIDWIPTICSTLGMLIVSSIDKNWLLENSLATGALVGSSQRTWQAQTLLFFGFALLGGGVAGAFAVGFLKYISNGYGEYPTASMAVNNILGNLSIMASCIVLWMSQNIEDEYSYSLTL</sequence>
<dbReference type="Pfam" id="PF05255">
    <property type="entry name" value="UPF0220"/>
    <property type="match status" value="1"/>
</dbReference>
<evidence type="ECO:0000256" key="4">
    <source>
        <dbReference type="ARBA" id="ARBA00022989"/>
    </source>
</evidence>
<gene>
    <name evidence="7" type="ORF">AW171_hschr2117</name>
</gene>
<feature type="transmembrane region" description="Helical" evidence="6">
    <location>
        <begin position="59"/>
        <end position="78"/>
    </location>
</feature>
<evidence type="ECO:0000256" key="3">
    <source>
        <dbReference type="ARBA" id="ARBA00022692"/>
    </source>
</evidence>
<dbReference type="OrthoDB" id="268928at2759"/>
<name>A0A109UW56_9SACH</name>
<dbReference type="GO" id="GO:0016020">
    <property type="term" value="C:membrane"/>
    <property type="evidence" value="ECO:0007669"/>
    <property type="project" value="UniProtKB-SubCell"/>
</dbReference>
<evidence type="ECO:0000313" key="7">
    <source>
        <dbReference type="EMBL" id="AMD18609.1"/>
    </source>
</evidence>
<keyword evidence="8" id="KW-1185">Reference proteome</keyword>